<dbReference type="OrthoDB" id="9805976at2"/>
<dbReference type="PANTHER" id="PTHR43278:SF2">
    <property type="entry name" value="IRON-SULFUR FLAVOPROTEIN"/>
    <property type="match status" value="1"/>
</dbReference>
<reference evidence="4 5" key="1">
    <citation type="submission" date="2019-10" db="EMBL/GenBank/DDBJ databases">
        <title>Comparative genomics of sulfur disproportionating microorganisms.</title>
        <authorList>
            <person name="Ward L.M."/>
            <person name="Bertran E."/>
            <person name="Johnston D."/>
        </authorList>
    </citation>
    <scope>NUCLEOTIDE SEQUENCE [LARGE SCALE GENOMIC DNA]</scope>
    <source>
        <strain evidence="4 5">DSM 14055</strain>
    </source>
</reference>
<dbReference type="EMBL" id="WHYR01000011">
    <property type="protein sequence ID" value="MQL51758.1"/>
    <property type="molecule type" value="Genomic_DNA"/>
</dbReference>
<comment type="caution">
    <text evidence="4">The sequence shown here is derived from an EMBL/GenBank/DDBJ whole genome shotgun (WGS) entry which is preliminary data.</text>
</comment>
<gene>
    <name evidence="4" type="ORF">GFC01_05675</name>
</gene>
<evidence type="ECO:0000313" key="5">
    <source>
        <dbReference type="Proteomes" id="UP000441717"/>
    </source>
</evidence>
<proteinExistence type="predicted"/>
<dbReference type="InterPro" id="IPR051796">
    <property type="entry name" value="ISF_SsuE-like"/>
</dbReference>
<sequence>MTVVLGICCSRRHPGNSEILLKEALEAAREKEVAIDFLRLPDLRFEPCRGCLACVYKGSCAIKNDDLGILLEKVLQADGLIVAAPTYLLGPAGIVKLVTDRALTLSPHLETLAKRHRVAATISVAGNSQWNPLGVEQLNLFSLAYGYRVIDYLEAYAPGPGEVLLDPANAARARELGRRVARALQEGTGQRPVEPGQCPHCYSRSFRLNGGDGATCVVCNTTGRLIPENGDLHFVPAPPGPEGHFWTMTHRRHHLESWIIPSRDRYLAKRGQIKEMLGRYRGSSND</sequence>
<dbReference type="SUPFAM" id="SSF52218">
    <property type="entry name" value="Flavoproteins"/>
    <property type="match status" value="1"/>
</dbReference>
<keyword evidence="5" id="KW-1185">Reference proteome</keyword>
<dbReference type="Pfam" id="PF03358">
    <property type="entry name" value="FMN_red"/>
    <property type="match status" value="1"/>
</dbReference>
<dbReference type="AlphaFoldDB" id="A0A6N7IRJ9"/>
<evidence type="ECO:0000259" key="3">
    <source>
        <dbReference type="Pfam" id="PF03358"/>
    </source>
</evidence>
<accession>A0A6N7IRJ9</accession>
<dbReference type="PANTHER" id="PTHR43278">
    <property type="entry name" value="NAD(P)H-DEPENDENT FMN-CONTAINING OXIDOREDUCTASE YWQN-RELATED"/>
    <property type="match status" value="1"/>
</dbReference>
<feature type="domain" description="NADPH-dependent FMN reductase-like" evidence="3">
    <location>
        <begin position="4"/>
        <end position="127"/>
    </location>
</feature>
<dbReference type="InterPro" id="IPR005025">
    <property type="entry name" value="FMN_Rdtase-like_dom"/>
</dbReference>
<keyword evidence="2" id="KW-0288">FMN</keyword>
<organism evidence="4 5">
    <name type="scientific">Desulfofundulus thermobenzoicus</name>
    <dbReference type="NCBI Taxonomy" id="29376"/>
    <lineage>
        <taxon>Bacteria</taxon>
        <taxon>Bacillati</taxon>
        <taxon>Bacillota</taxon>
        <taxon>Clostridia</taxon>
        <taxon>Eubacteriales</taxon>
        <taxon>Peptococcaceae</taxon>
        <taxon>Desulfofundulus</taxon>
    </lineage>
</organism>
<dbReference type="Gene3D" id="3.40.50.360">
    <property type="match status" value="1"/>
</dbReference>
<evidence type="ECO:0000256" key="1">
    <source>
        <dbReference type="ARBA" id="ARBA00022630"/>
    </source>
</evidence>
<dbReference type="RefSeq" id="WP_152945691.1">
    <property type="nucleotide sequence ID" value="NZ_WHYR01000011.1"/>
</dbReference>
<protein>
    <recommendedName>
        <fullName evidence="3">NADPH-dependent FMN reductase-like domain-containing protein</fullName>
    </recommendedName>
</protein>
<dbReference type="InterPro" id="IPR029039">
    <property type="entry name" value="Flavoprotein-like_sf"/>
</dbReference>
<keyword evidence="1" id="KW-0285">Flavoprotein</keyword>
<name>A0A6N7IRJ9_9FIRM</name>
<evidence type="ECO:0000256" key="2">
    <source>
        <dbReference type="ARBA" id="ARBA00022643"/>
    </source>
</evidence>
<evidence type="ECO:0000313" key="4">
    <source>
        <dbReference type="EMBL" id="MQL51758.1"/>
    </source>
</evidence>
<dbReference type="Proteomes" id="UP000441717">
    <property type="component" value="Unassembled WGS sequence"/>
</dbReference>
<dbReference type="GO" id="GO:0016491">
    <property type="term" value="F:oxidoreductase activity"/>
    <property type="evidence" value="ECO:0007669"/>
    <property type="project" value="InterPro"/>
</dbReference>